<gene>
    <name evidence="2" type="ORF">WJX74_000614</name>
</gene>
<reference evidence="2 3" key="1">
    <citation type="journal article" date="2024" name="Nat. Commun.">
        <title>Phylogenomics reveals the evolutionary origins of lichenization in chlorophyte algae.</title>
        <authorList>
            <person name="Puginier C."/>
            <person name="Libourel C."/>
            <person name="Otte J."/>
            <person name="Skaloud P."/>
            <person name="Haon M."/>
            <person name="Grisel S."/>
            <person name="Petersen M."/>
            <person name="Berrin J.G."/>
            <person name="Delaux P.M."/>
            <person name="Dal Grande F."/>
            <person name="Keller J."/>
        </authorList>
    </citation>
    <scope>NUCLEOTIDE SEQUENCE [LARGE SCALE GENOMIC DNA]</scope>
    <source>
        <strain evidence="2 3">SAG 2145</strain>
    </source>
</reference>
<evidence type="ECO:0000256" key="1">
    <source>
        <dbReference type="SAM" id="MobiDB-lite"/>
    </source>
</evidence>
<dbReference type="PANTHER" id="PTHR13582:SF0">
    <property type="entry name" value="M-PHASE PHOSPHOPROTEIN 6"/>
    <property type="match status" value="1"/>
</dbReference>
<dbReference type="EMBL" id="JALJOS010000002">
    <property type="protein sequence ID" value="KAK9842680.1"/>
    <property type="molecule type" value="Genomic_DNA"/>
</dbReference>
<accession>A0AAW1S981</accession>
<proteinExistence type="predicted"/>
<organism evidence="2 3">
    <name type="scientific">Apatococcus lobatus</name>
    <dbReference type="NCBI Taxonomy" id="904363"/>
    <lineage>
        <taxon>Eukaryota</taxon>
        <taxon>Viridiplantae</taxon>
        <taxon>Chlorophyta</taxon>
        <taxon>core chlorophytes</taxon>
        <taxon>Trebouxiophyceae</taxon>
        <taxon>Chlorellales</taxon>
        <taxon>Chlorellaceae</taxon>
        <taxon>Apatococcus</taxon>
    </lineage>
</organism>
<dbReference type="GO" id="GO:0000460">
    <property type="term" value="P:maturation of 5.8S rRNA"/>
    <property type="evidence" value="ECO:0007669"/>
    <property type="project" value="TreeGrafter"/>
</dbReference>
<keyword evidence="3" id="KW-1185">Reference proteome</keyword>
<dbReference type="Pfam" id="PF10175">
    <property type="entry name" value="MPP6"/>
    <property type="match status" value="1"/>
</dbReference>
<evidence type="ECO:0000313" key="3">
    <source>
        <dbReference type="Proteomes" id="UP001438707"/>
    </source>
</evidence>
<dbReference type="AlphaFoldDB" id="A0AAW1S981"/>
<dbReference type="Proteomes" id="UP001438707">
    <property type="component" value="Unassembled WGS sequence"/>
</dbReference>
<protein>
    <submittedName>
        <fullName evidence="2">Uncharacterized protein</fullName>
    </submittedName>
</protein>
<name>A0AAW1S981_9CHLO</name>
<comment type="caution">
    <text evidence="2">The sequence shown here is derived from an EMBL/GenBank/DDBJ whole genome shotgun (WGS) entry which is preliminary data.</text>
</comment>
<evidence type="ECO:0000313" key="2">
    <source>
        <dbReference type="EMBL" id="KAK9842680.1"/>
    </source>
</evidence>
<dbReference type="InterPro" id="IPR019324">
    <property type="entry name" value="MPP6"/>
</dbReference>
<feature type="compositionally biased region" description="Basic and acidic residues" evidence="1">
    <location>
        <begin position="92"/>
        <end position="109"/>
    </location>
</feature>
<sequence>MAKRDAEGAPKKFSSKLLQMKFMQRAVAKQEAEAAPATKEAKVVEAEWAVPGSLKQSCRIIMEGDPRPSGITGHLSFCAFNPAIDQIHREAAEREQQRIKTEQDGKAVSDADMAAQLGSGAVGTPHKMQRTHC</sequence>
<feature type="region of interest" description="Disordered" evidence="1">
    <location>
        <begin position="92"/>
        <end position="133"/>
    </location>
</feature>
<dbReference type="PANTHER" id="PTHR13582">
    <property type="entry name" value="M-PHASE PHOSPHOPROTEIN 6"/>
    <property type="match status" value="1"/>
</dbReference>